<reference evidence="4 5" key="1">
    <citation type="journal article" date="2011" name="J. Bacteriol.">
        <title>Complete genome sequence of the type strain Cupriavidus necator N-1.</title>
        <authorList>
            <person name="Poehlein A."/>
            <person name="Kusian B."/>
            <person name="Friedrich B."/>
            <person name="Daniel R."/>
            <person name="Bowien B."/>
        </authorList>
    </citation>
    <scope>NUCLEOTIDE SEQUENCE [LARGE SCALE GENOMIC DNA]</scope>
    <source>
        <strain evidence="5">ATCC 43291 / DSM 13513 / CCUG 52238 / LMG 8453 / N-1</strain>
    </source>
</reference>
<proteinExistence type="inferred from homology"/>
<dbReference type="InterPro" id="IPR051734">
    <property type="entry name" value="VapB_TA_antitoxins"/>
</dbReference>
<evidence type="ECO:0000313" key="4">
    <source>
        <dbReference type="EMBL" id="AEI81063.1"/>
    </source>
</evidence>
<dbReference type="PROSITE" id="PS51740">
    <property type="entry name" value="SPOVT_ABRB"/>
    <property type="match status" value="1"/>
</dbReference>
<comment type="similarity">
    <text evidence="1">Belongs to the VapB family.</text>
</comment>
<keyword evidence="2" id="KW-0238">DNA-binding</keyword>
<dbReference type="EMBL" id="CP002878">
    <property type="protein sequence ID" value="AEI81063.1"/>
    <property type="molecule type" value="Genomic_DNA"/>
</dbReference>
<evidence type="ECO:0000313" key="5">
    <source>
        <dbReference type="Proteomes" id="UP000006798"/>
    </source>
</evidence>
<dbReference type="PANTHER" id="PTHR37550">
    <property type="entry name" value="ANTITOXIN VAPB1"/>
    <property type="match status" value="1"/>
</dbReference>
<dbReference type="Proteomes" id="UP000006798">
    <property type="component" value="Chromosome 2"/>
</dbReference>
<dbReference type="SMART" id="SM00966">
    <property type="entry name" value="SpoVT_AbrB"/>
    <property type="match status" value="1"/>
</dbReference>
<gene>
    <name evidence="4" type="ordered locus">CNE_2c21140</name>
</gene>
<feature type="domain" description="SpoVT-AbrB" evidence="3">
    <location>
        <begin position="10"/>
        <end position="50"/>
    </location>
</feature>
<dbReference type="PANTHER" id="PTHR37550:SF1">
    <property type="entry name" value="SSL1300 PROTEIN"/>
    <property type="match status" value="1"/>
</dbReference>
<evidence type="ECO:0000256" key="1">
    <source>
        <dbReference type="ARBA" id="ARBA00007924"/>
    </source>
</evidence>
<accession>F8GSK5</accession>
<name>F8GSK5_CUPNN</name>
<organism evidence="4 5">
    <name type="scientific">Cupriavidus necator (strain ATCC 43291 / DSM 13513 / CCUG 52238 / LMG 8453 / N-1)</name>
    <name type="common">Ralstonia eutropha</name>
    <dbReference type="NCBI Taxonomy" id="1042878"/>
    <lineage>
        <taxon>Bacteria</taxon>
        <taxon>Pseudomonadati</taxon>
        <taxon>Pseudomonadota</taxon>
        <taxon>Betaproteobacteria</taxon>
        <taxon>Burkholderiales</taxon>
        <taxon>Burkholderiaceae</taxon>
        <taxon>Cupriavidus</taxon>
    </lineage>
</organism>
<dbReference type="HOGENOM" id="CLU_162018_0_0_4"/>
<evidence type="ECO:0000259" key="3">
    <source>
        <dbReference type="PROSITE" id="PS51740"/>
    </source>
</evidence>
<dbReference type="Gene3D" id="2.10.260.10">
    <property type="match status" value="1"/>
</dbReference>
<evidence type="ECO:0000256" key="2">
    <source>
        <dbReference type="PROSITE-ProRule" id="PRU01076"/>
    </source>
</evidence>
<dbReference type="InterPro" id="IPR037914">
    <property type="entry name" value="SpoVT-AbrB_sf"/>
</dbReference>
<dbReference type="RefSeq" id="WP_013953739.1">
    <property type="nucleotide sequence ID" value="NC_015723.1"/>
</dbReference>
<dbReference type="AlphaFoldDB" id="F8GSK5"/>
<dbReference type="SUPFAM" id="SSF89447">
    <property type="entry name" value="AbrB/MazE/MraZ-like"/>
    <property type="match status" value="1"/>
</dbReference>
<dbReference type="GO" id="GO:0003677">
    <property type="term" value="F:DNA binding"/>
    <property type="evidence" value="ECO:0007669"/>
    <property type="project" value="UniProtKB-UniRule"/>
</dbReference>
<dbReference type="InterPro" id="IPR007159">
    <property type="entry name" value="SpoVT-AbrB_dom"/>
</dbReference>
<dbReference type="GeneID" id="34305996"/>
<protein>
    <recommendedName>
        <fullName evidence="3">SpoVT-AbrB domain-containing protein</fullName>
    </recommendedName>
</protein>
<sequence>MTTTDEIRHVRLFRNGRNQAIRIPREFELPGEEAILRREGNHLIIEPVAAMPLRSLLAQWEPIDVDWPTIDNLPAEDVDL</sequence>
<dbReference type="KEGG" id="cnc:CNE_2c21140"/>